<keyword evidence="2" id="KW-1185">Reference proteome</keyword>
<accession>A0A166MEF5</accession>
<proteinExistence type="predicted"/>
<reference evidence="1 2" key="1">
    <citation type="journal article" date="2016" name="Mol. Biol. Evol.">
        <title>Comparative Genomics of Early-Diverging Mushroom-Forming Fungi Provides Insights into the Origins of Lignocellulose Decay Capabilities.</title>
        <authorList>
            <person name="Nagy L.G."/>
            <person name="Riley R."/>
            <person name="Tritt A."/>
            <person name="Adam C."/>
            <person name="Daum C."/>
            <person name="Floudas D."/>
            <person name="Sun H."/>
            <person name="Yadav J.S."/>
            <person name="Pangilinan J."/>
            <person name="Larsson K.H."/>
            <person name="Matsuura K."/>
            <person name="Barry K."/>
            <person name="Labutti K."/>
            <person name="Kuo R."/>
            <person name="Ohm R.A."/>
            <person name="Bhattacharya S.S."/>
            <person name="Shirouzu T."/>
            <person name="Yoshinaga Y."/>
            <person name="Martin F.M."/>
            <person name="Grigoriev I.V."/>
            <person name="Hibbett D.S."/>
        </authorList>
    </citation>
    <scope>NUCLEOTIDE SEQUENCE [LARGE SCALE GENOMIC DNA]</scope>
    <source>
        <strain evidence="1 2">CBS 109695</strain>
    </source>
</reference>
<evidence type="ECO:0000313" key="2">
    <source>
        <dbReference type="Proteomes" id="UP000076532"/>
    </source>
</evidence>
<gene>
    <name evidence="1" type="ORF">FIBSPDRAFT_857673</name>
</gene>
<dbReference type="EMBL" id="KV417529">
    <property type="protein sequence ID" value="KZP23922.1"/>
    <property type="molecule type" value="Genomic_DNA"/>
</dbReference>
<sequence length="60" mass="6743">MDVRSSMVRPPSPRVLRLHLRPSGLEPQRPGLATCICPYSSFLECRPCHRPQTAVRASEV</sequence>
<dbReference type="AlphaFoldDB" id="A0A166MEF5"/>
<dbReference type="Proteomes" id="UP000076532">
    <property type="component" value="Unassembled WGS sequence"/>
</dbReference>
<organism evidence="1 2">
    <name type="scientific">Athelia psychrophila</name>
    <dbReference type="NCBI Taxonomy" id="1759441"/>
    <lineage>
        <taxon>Eukaryota</taxon>
        <taxon>Fungi</taxon>
        <taxon>Dikarya</taxon>
        <taxon>Basidiomycota</taxon>
        <taxon>Agaricomycotina</taxon>
        <taxon>Agaricomycetes</taxon>
        <taxon>Agaricomycetidae</taxon>
        <taxon>Atheliales</taxon>
        <taxon>Atheliaceae</taxon>
        <taxon>Athelia</taxon>
    </lineage>
</organism>
<evidence type="ECO:0000313" key="1">
    <source>
        <dbReference type="EMBL" id="KZP23922.1"/>
    </source>
</evidence>
<protein>
    <submittedName>
        <fullName evidence="1">Uncharacterized protein</fullName>
    </submittedName>
</protein>
<name>A0A166MEF5_9AGAM</name>